<comment type="caution">
    <text evidence="1">The sequence shown here is derived from an EMBL/GenBank/DDBJ whole genome shotgun (WGS) entry which is preliminary data.</text>
</comment>
<reference evidence="1 2" key="1">
    <citation type="journal article" date="2017" name="Nat. Commun.">
        <title>In situ click chemistry generation of cyclooxygenase-2 inhibitors.</title>
        <authorList>
            <person name="Bhardwaj A."/>
            <person name="Kaur J."/>
            <person name="Wuest M."/>
            <person name="Wuest F."/>
        </authorList>
    </citation>
    <scope>NUCLEOTIDE SEQUENCE [LARGE SCALE GENOMIC DNA]</scope>
    <source>
        <strain evidence="1">S2_018_000_R2_106</strain>
    </source>
</reference>
<gene>
    <name evidence="1" type="ORF">DI628_05305</name>
</gene>
<dbReference type="AlphaFoldDB" id="A0A6N4REC4"/>
<proteinExistence type="predicted"/>
<dbReference type="Proteomes" id="UP000320948">
    <property type="component" value="Unassembled WGS sequence"/>
</dbReference>
<evidence type="ECO:0000313" key="2">
    <source>
        <dbReference type="Proteomes" id="UP000320948"/>
    </source>
</evidence>
<protein>
    <submittedName>
        <fullName evidence="1">Uncharacterized protein</fullName>
    </submittedName>
</protein>
<evidence type="ECO:0000313" key="1">
    <source>
        <dbReference type="EMBL" id="TKW62037.1"/>
    </source>
</evidence>
<dbReference type="EMBL" id="VAFM01000001">
    <property type="protein sequence ID" value="TKW62037.1"/>
    <property type="molecule type" value="Genomic_DNA"/>
</dbReference>
<name>A0A6N4REC4_BLAVI</name>
<organism evidence="1 2">
    <name type="scientific">Blastochloris viridis</name>
    <name type="common">Rhodopseudomonas viridis</name>
    <dbReference type="NCBI Taxonomy" id="1079"/>
    <lineage>
        <taxon>Bacteria</taxon>
        <taxon>Pseudomonadati</taxon>
        <taxon>Pseudomonadota</taxon>
        <taxon>Alphaproteobacteria</taxon>
        <taxon>Hyphomicrobiales</taxon>
        <taxon>Blastochloridaceae</taxon>
        <taxon>Blastochloris</taxon>
    </lineage>
</organism>
<accession>A0A6N4REC4</accession>
<sequence length="93" mass="10817">MGIYDKTIDPLSAPKAISEESFQTFHQLGIELRQKDLAMMKRVLEETPKYMEVLVEQEITKTQEWYATFEHLVDQAYQQAGLTYDAEENPFIG</sequence>